<protein>
    <submittedName>
        <fullName evidence="2">Glycosyltransferase family A protein</fullName>
        <ecNumber evidence="2">2.4.-.-</ecNumber>
    </submittedName>
</protein>
<dbReference type="PANTHER" id="PTHR43685">
    <property type="entry name" value="GLYCOSYLTRANSFERASE"/>
    <property type="match status" value="1"/>
</dbReference>
<dbReference type="InterPro" id="IPR001173">
    <property type="entry name" value="Glyco_trans_2-like"/>
</dbReference>
<sequence length="296" mass="34578">MDISVIIATYNRKDSLKETLDALSRQNFCHLSYEVIVINDGSTDGTVELLEEYSVFGTIGLRFFNQQNQGPAAARNLGIQYAKGRIVAFTDDDCIPSQNWLCTIDAQFKNSNIVGLQGSTFTDKDKITPLTHQIDNTQGNKSVPTCNAAYLKSALDAIDGFDTEFPFPHNEDADLAWRIQKTGEIGFCADMLVYHPPRMDTFTKVSKRMKIMESEFRLFYKDPESYRKNRGTSPWQIIYWEVMVKTQWYYFKTRFKYLKRPKLMFQGLALTFIWWWDLIRFYPKFWNANKVHKKMF</sequence>
<keyword evidence="2" id="KW-0328">Glycosyltransferase</keyword>
<dbReference type="SUPFAM" id="SSF53448">
    <property type="entry name" value="Nucleotide-diphospho-sugar transferases"/>
    <property type="match status" value="1"/>
</dbReference>
<keyword evidence="3" id="KW-1185">Reference proteome</keyword>
<dbReference type="Proteomes" id="UP001302349">
    <property type="component" value="Chromosome"/>
</dbReference>
<dbReference type="InterPro" id="IPR029044">
    <property type="entry name" value="Nucleotide-diphossugar_trans"/>
</dbReference>
<dbReference type="Pfam" id="PF00535">
    <property type="entry name" value="Glycos_transf_2"/>
    <property type="match status" value="1"/>
</dbReference>
<proteinExistence type="predicted"/>
<accession>A0ABZ0IGX3</accession>
<dbReference type="GO" id="GO:0016757">
    <property type="term" value="F:glycosyltransferase activity"/>
    <property type="evidence" value="ECO:0007669"/>
    <property type="project" value="UniProtKB-KW"/>
</dbReference>
<dbReference type="CDD" id="cd00761">
    <property type="entry name" value="Glyco_tranf_GTA_type"/>
    <property type="match status" value="1"/>
</dbReference>
<gene>
    <name evidence="2" type="ORF">RT717_14515</name>
</gene>
<evidence type="ECO:0000313" key="2">
    <source>
        <dbReference type="EMBL" id="WOK04290.1"/>
    </source>
</evidence>
<evidence type="ECO:0000313" key="3">
    <source>
        <dbReference type="Proteomes" id="UP001302349"/>
    </source>
</evidence>
<dbReference type="RefSeq" id="WP_317487103.1">
    <property type="nucleotide sequence ID" value="NZ_CP136051.1"/>
</dbReference>
<organism evidence="2 3">
    <name type="scientific">Imperialibacter roseus</name>
    <dbReference type="NCBI Taxonomy" id="1324217"/>
    <lineage>
        <taxon>Bacteria</taxon>
        <taxon>Pseudomonadati</taxon>
        <taxon>Bacteroidota</taxon>
        <taxon>Cytophagia</taxon>
        <taxon>Cytophagales</taxon>
        <taxon>Flammeovirgaceae</taxon>
        <taxon>Imperialibacter</taxon>
    </lineage>
</organism>
<dbReference type="Gene3D" id="3.90.550.10">
    <property type="entry name" value="Spore Coat Polysaccharide Biosynthesis Protein SpsA, Chain A"/>
    <property type="match status" value="1"/>
</dbReference>
<keyword evidence="2" id="KW-0808">Transferase</keyword>
<dbReference type="InterPro" id="IPR050834">
    <property type="entry name" value="Glycosyltransf_2"/>
</dbReference>
<dbReference type="EC" id="2.4.-.-" evidence="2"/>
<name>A0ABZ0IGX3_9BACT</name>
<reference evidence="2 3" key="1">
    <citation type="journal article" date="2023" name="Microbiol. Resour. Announc.">
        <title>Complete Genome Sequence of Imperialibacter roseus strain P4T.</title>
        <authorList>
            <person name="Tizabi D.R."/>
            <person name="Bachvaroff T."/>
            <person name="Hill R.T."/>
        </authorList>
    </citation>
    <scope>NUCLEOTIDE SEQUENCE [LARGE SCALE GENOMIC DNA]</scope>
    <source>
        <strain evidence="2 3">P4T</strain>
    </source>
</reference>
<feature type="domain" description="Glycosyltransferase 2-like" evidence="1">
    <location>
        <begin position="4"/>
        <end position="136"/>
    </location>
</feature>
<dbReference type="PANTHER" id="PTHR43685:SF2">
    <property type="entry name" value="GLYCOSYLTRANSFERASE 2-LIKE DOMAIN-CONTAINING PROTEIN"/>
    <property type="match status" value="1"/>
</dbReference>
<evidence type="ECO:0000259" key="1">
    <source>
        <dbReference type="Pfam" id="PF00535"/>
    </source>
</evidence>
<dbReference type="EMBL" id="CP136051">
    <property type="protein sequence ID" value="WOK04290.1"/>
    <property type="molecule type" value="Genomic_DNA"/>
</dbReference>